<dbReference type="PROSITE" id="PS50206">
    <property type="entry name" value="RHODANESE_3"/>
    <property type="match status" value="1"/>
</dbReference>
<proteinExistence type="predicted"/>
<keyword evidence="4" id="KW-1185">Reference proteome</keyword>
<reference evidence="3" key="2">
    <citation type="journal article" date="2023" name="Science">
        <title>Genomic signatures of disease resistance in endangered staghorn corals.</title>
        <authorList>
            <person name="Vollmer S.V."/>
            <person name="Selwyn J.D."/>
            <person name="Despard B.A."/>
            <person name="Roesel C.L."/>
        </authorList>
    </citation>
    <scope>NUCLEOTIDE SEQUENCE</scope>
    <source>
        <strain evidence="3">K2</strain>
    </source>
</reference>
<dbReference type="PANTHER" id="PTHR44086:SF10">
    <property type="entry name" value="THIOSULFATE SULFURTRANSFERASE_RHODANESE-LIKE DOMAIN-CONTAINING PROTEIN 3"/>
    <property type="match status" value="1"/>
</dbReference>
<evidence type="ECO:0000256" key="1">
    <source>
        <dbReference type="SAM" id="Phobius"/>
    </source>
</evidence>
<dbReference type="AlphaFoldDB" id="A0AAD9R5G6"/>
<dbReference type="Pfam" id="PF00581">
    <property type="entry name" value="Rhodanese"/>
    <property type="match status" value="1"/>
</dbReference>
<dbReference type="SUPFAM" id="SSF52821">
    <property type="entry name" value="Rhodanese/Cell cycle control phosphatase"/>
    <property type="match status" value="1"/>
</dbReference>
<comment type="caution">
    <text evidence="3">The sequence shown here is derived from an EMBL/GenBank/DDBJ whole genome shotgun (WGS) entry which is preliminary data.</text>
</comment>
<reference evidence="3" key="1">
    <citation type="journal article" date="2023" name="G3 (Bethesda)">
        <title>Whole genome assembly and annotation of the endangered Caribbean coral Acropora cervicornis.</title>
        <authorList>
            <person name="Selwyn J.D."/>
            <person name="Vollmer S.V."/>
        </authorList>
    </citation>
    <scope>NUCLEOTIDE SEQUENCE</scope>
    <source>
        <strain evidence="3">K2</strain>
    </source>
</reference>
<dbReference type="SMART" id="SM00450">
    <property type="entry name" value="RHOD"/>
    <property type="match status" value="1"/>
</dbReference>
<name>A0AAD9R5G6_ACRCE</name>
<dbReference type="PANTHER" id="PTHR44086">
    <property type="entry name" value="THIOSULFATE SULFURTRANSFERASE RDL2, MITOCHONDRIAL-RELATED"/>
    <property type="match status" value="1"/>
</dbReference>
<evidence type="ECO:0000313" key="4">
    <source>
        <dbReference type="Proteomes" id="UP001249851"/>
    </source>
</evidence>
<accession>A0AAD9R5G6</accession>
<dbReference type="InterPro" id="IPR036873">
    <property type="entry name" value="Rhodanese-like_dom_sf"/>
</dbReference>
<dbReference type="Gene3D" id="3.40.250.10">
    <property type="entry name" value="Rhodanese-like domain"/>
    <property type="match status" value="1"/>
</dbReference>
<dbReference type="InterPro" id="IPR001763">
    <property type="entry name" value="Rhodanese-like_dom"/>
</dbReference>
<evidence type="ECO:0000313" key="3">
    <source>
        <dbReference type="EMBL" id="KAK2573517.1"/>
    </source>
</evidence>
<feature type="transmembrane region" description="Helical" evidence="1">
    <location>
        <begin position="6"/>
        <end position="28"/>
    </location>
</feature>
<dbReference type="EMBL" id="JARQWQ010000002">
    <property type="protein sequence ID" value="KAK2573517.1"/>
    <property type="molecule type" value="Genomic_DNA"/>
</dbReference>
<evidence type="ECO:0000259" key="2">
    <source>
        <dbReference type="PROSITE" id="PS50206"/>
    </source>
</evidence>
<feature type="domain" description="Rhodanese" evidence="2">
    <location>
        <begin position="90"/>
        <end position="173"/>
    </location>
</feature>
<keyword evidence="1" id="KW-0812">Transmembrane</keyword>
<protein>
    <submittedName>
        <fullName evidence="3">Thiosulfate sulfurtransferase/rhodanese-like domain-containing protein 3</fullName>
    </submittedName>
</protein>
<sequence>MQSSALFWSFLGDWNFTVFIIMVLARFVGSVRSQSFLLSVKNMCTTRSFLWPSDIKKLALSDRCSKRSKATAPLDQWTDISLTELKAMLTAGNIQLFDVREPHELVQTGKIACATNIPLRKVPEAFTMDPDEFEEEFSVKQPQKNDINIVFHCFAGVRSRAAMEAVHQIGFTKYDKQ</sequence>
<dbReference type="Proteomes" id="UP001249851">
    <property type="component" value="Unassembled WGS sequence"/>
</dbReference>
<keyword evidence="1" id="KW-0472">Membrane</keyword>
<gene>
    <name evidence="3" type="ORF">P5673_001177</name>
</gene>
<keyword evidence="1" id="KW-1133">Transmembrane helix</keyword>
<organism evidence="3 4">
    <name type="scientific">Acropora cervicornis</name>
    <name type="common">Staghorn coral</name>
    <dbReference type="NCBI Taxonomy" id="6130"/>
    <lineage>
        <taxon>Eukaryota</taxon>
        <taxon>Metazoa</taxon>
        <taxon>Cnidaria</taxon>
        <taxon>Anthozoa</taxon>
        <taxon>Hexacorallia</taxon>
        <taxon>Scleractinia</taxon>
        <taxon>Astrocoeniina</taxon>
        <taxon>Acroporidae</taxon>
        <taxon>Acropora</taxon>
    </lineage>
</organism>